<organism evidence="6">
    <name type="scientific">Notodromas monacha</name>
    <dbReference type="NCBI Taxonomy" id="399045"/>
    <lineage>
        <taxon>Eukaryota</taxon>
        <taxon>Metazoa</taxon>
        <taxon>Ecdysozoa</taxon>
        <taxon>Arthropoda</taxon>
        <taxon>Crustacea</taxon>
        <taxon>Oligostraca</taxon>
        <taxon>Ostracoda</taxon>
        <taxon>Podocopa</taxon>
        <taxon>Podocopida</taxon>
        <taxon>Cypridocopina</taxon>
        <taxon>Cypridoidea</taxon>
        <taxon>Cyprididae</taxon>
        <taxon>Notodromas</taxon>
    </lineage>
</organism>
<gene>
    <name evidence="6" type="ORF">NMOB1V02_LOCUS4936</name>
</gene>
<dbReference type="InterPro" id="IPR032435">
    <property type="entry name" value="STML2-like_C"/>
</dbReference>
<evidence type="ECO:0000256" key="1">
    <source>
        <dbReference type="ARBA" id="ARBA00004173"/>
    </source>
</evidence>
<evidence type="ECO:0000256" key="4">
    <source>
        <dbReference type="SAM" id="MobiDB-lite"/>
    </source>
</evidence>
<protein>
    <recommendedName>
        <fullName evidence="5">Band 7 domain-containing protein</fullName>
    </recommendedName>
</protein>
<evidence type="ECO:0000259" key="5">
    <source>
        <dbReference type="SMART" id="SM00244"/>
    </source>
</evidence>
<accession>A0A7R9BKV9</accession>
<dbReference type="GO" id="GO:0009898">
    <property type="term" value="C:cytoplasmic side of plasma membrane"/>
    <property type="evidence" value="ECO:0007669"/>
    <property type="project" value="UniProtKB-ARBA"/>
</dbReference>
<evidence type="ECO:0000313" key="7">
    <source>
        <dbReference type="Proteomes" id="UP000678499"/>
    </source>
</evidence>
<comment type="similarity">
    <text evidence="2">Belongs to the band 7/mec-2 family.</text>
</comment>
<dbReference type="Gene3D" id="3.30.479.30">
    <property type="entry name" value="Band 7 domain"/>
    <property type="match status" value="1"/>
</dbReference>
<evidence type="ECO:0000313" key="6">
    <source>
        <dbReference type="EMBL" id="CAD7277199.1"/>
    </source>
</evidence>
<dbReference type="EMBL" id="CAJPEX010000827">
    <property type="protein sequence ID" value="CAG0917351.1"/>
    <property type="molecule type" value="Genomic_DNA"/>
</dbReference>
<dbReference type="GO" id="GO:0007005">
    <property type="term" value="P:mitochondrion organization"/>
    <property type="evidence" value="ECO:0007669"/>
    <property type="project" value="TreeGrafter"/>
</dbReference>
<feature type="compositionally biased region" description="Basic and acidic residues" evidence="4">
    <location>
        <begin position="1011"/>
        <end position="1021"/>
    </location>
</feature>
<dbReference type="AlphaFoldDB" id="A0A7R9BKV9"/>
<dbReference type="PANTHER" id="PTHR43327">
    <property type="entry name" value="STOMATIN-LIKE PROTEIN 2, MITOCHONDRIAL"/>
    <property type="match status" value="1"/>
</dbReference>
<dbReference type="Proteomes" id="UP000678499">
    <property type="component" value="Unassembled WGS sequence"/>
</dbReference>
<sequence length="1021" mass="114571">MSIRGAQLSDIAWTPVVYNRPNAAAKHAPKLRYSLSECKLSLSGFPDPPIPANPLENVCACALTEVDRLVESEIQRRLHQGFSCSPCDLEIGQHAASPLYDPCDRDYVPPPNRCVPSVKKNAHLIPCLEVRKTILKNRRGGEPAADQSFSASLKSAEEALALHYGETPNAQDLIHDMSLTVRPGVARLKPGDAFVHGATRDRVRAEISFEDEPWVDFYASLVSARTLAAVITLLEQLDEDVRAHEVLKYVSGRTYLLQEMQLIEKFTDEVNEKFFFWLRNLEDTSTDPGIVSQFDGFEVSRKEWLHRLRQQRELEELITYQLNRLTPIQGMKMEAYFKKVKAGKRLLATSNKARDAIQMKACRADRLQEFVQLTFKTIDEVVKCWGSLGSDSEPPTGVSLILEAMIRNVTKKPSDIYSDLKTVFQTRRVPMFRNIQSFICTVLNQSEQLTTSLKELHKVLLNTVDPNGKQPGSLGDGSVRMDKQVTAMLLQQKAENIGMEAEILRLKKFWVDKAKTMRVQNEAVEDAIYATGLSAINWCDLIGQFKARFLGYNPKSGFPVGLSTRETDGMANAQRNALNSAEMQEARIQAPLYILGSKWPTIVKSINCAIKKLAAYIKDETFEEFLMDILLNDFLAEDKKEAIDKERMYLIKLVCDLDLEVFNLTRHDLRMYAVDDRDFDGQGQGYSQSQRTFHGDSDSIFGGPKINTAIVFVPQMQQWIVERFGKFHSILDAGLNVIVPVADKISRTISLKEIAKRIPSQPVITADNVMLDIDGILYMKVSDPYKASYGVKNPDYAIEQIAMTTMRSEIGKITLDNLFRERENLNTKIVDSLSNAVDPWGVQIMRYEIRDIRLPSGVQRAMVMIVEAERKKRAAILESQGRKQAEINIAEGHRAARILSSEADKQEEINRAHGDAAAVIARAEAHAKSLEILAAKLGNQTGINAAALQVAENYVEAFRKLAKESNTMIIPNNPDDVSTAVAKAMTIYKQFAKRPEGNNPSSDGPFPTATEIREKSGFDEK</sequence>
<dbReference type="InterPro" id="IPR036013">
    <property type="entry name" value="Band_7/SPFH_dom_sf"/>
</dbReference>
<dbReference type="Pfam" id="PF16200">
    <property type="entry name" value="Band_7_C"/>
    <property type="match status" value="1"/>
</dbReference>
<keyword evidence="7" id="KW-1185">Reference proteome</keyword>
<dbReference type="InterPro" id="IPR001972">
    <property type="entry name" value="Stomatin_HflK_fam"/>
</dbReference>
<evidence type="ECO:0000256" key="3">
    <source>
        <dbReference type="ARBA" id="ARBA00023128"/>
    </source>
</evidence>
<dbReference type="OrthoDB" id="434619at2759"/>
<dbReference type="PRINTS" id="PR00721">
    <property type="entry name" value="STOMATIN"/>
</dbReference>
<proteinExistence type="inferred from homology"/>
<name>A0A7R9BKV9_9CRUS</name>
<dbReference type="InterPro" id="IPR001107">
    <property type="entry name" value="Band_7"/>
</dbReference>
<feature type="domain" description="Band 7" evidence="5">
    <location>
        <begin position="708"/>
        <end position="866"/>
    </location>
</feature>
<dbReference type="GO" id="GO:0005739">
    <property type="term" value="C:mitochondrion"/>
    <property type="evidence" value="ECO:0007669"/>
    <property type="project" value="UniProtKB-SubCell"/>
</dbReference>
<dbReference type="PANTHER" id="PTHR43327:SF10">
    <property type="entry name" value="STOMATIN-LIKE PROTEIN 2, MITOCHONDRIAL"/>
    <property type="match status" value="1"/>
</dbReference>
<dbReference type="EMBL" id="OA882864">
    <property type="protein sequence ID" value="CAD7277199.1"/>
    <property type="molecule type" value="Genomic_DNA"/>
</dbReference>
<evidence type="ECO:0000256" key="2">
    <source>
        <dbReference type="ARBA" id="ARBA00008164"/>
    </source>
</evidence>
<dbReference type="InterPro" id="IPR050710">
    <property type="entry name" value="Band7/mec-2_domain"/>
</dbReference>
<feature type="region of interest" description="Disordered" evidence="4">
    <location>
        <begin position="992"/>
        <end position="1021"/>
    </location>
</feature>
<keyword evidence="3" id="KW-0496">Mitochondrion</keyword>
<dbReference type="Pfam" id="PF01145">
    <property type="entry name" value="Band_7"/>
    <property type="match status" value="1"/>
</dbReference>
<dbReference type="FunFam" id="3.30.479.30:FF:000004">
    <property type="entry name" value="Putative membrane protease family, stomatin"/>
    <property type="match status" value="1"/>
</dbReference>
<dbReference type="SMART" id="SM00244">
    <property type="entry name" value="PHB"/>
    <property type="match status" value="1"/>
</dbReference>
<reference evidence="6" key="1">
    <citation type="submission" date="2020-11" db="EMBL/GenBank/DDBJ databases">
        <authorList>
            <person name="Tran Van P."/>
        </authorList>
    </citation>
    <scope>NUCLEOTIDE SEQUENCE</scope>
</reference>
<dbReference type="CDD" id="cd08829">
    <property type="entry name" value="SPFH_paraslipin"/>
    <property type="match status" value="1"/>
</dbReference>
<comment type="subcellular location">
    <subcellularLocation>
        <location evidence="1">Mitochondrion</location>
    </subcellularLocation>
</comment>
<dbReference type="SUPFAM" id="SSF117892">
    <property type="entry name" value="Band 7/SPFH domain"/>
    <property type="match status" value="1"/>
</dbReference>